<keyword evidence="3" id="KW-1185">Reference proteome</keyword>
<feature type="compositionally biased region" description="Basic and acidic residues" evidence="1">
    <location>
        <begin position="328"/>
        <end position="394"/>
    </location>
</feature>
<gene>
    <name evidence="2" type="ORF">CSOL1703_00009457</name>
</gene>
<sequence length="566" mass="64806">MGAQPETHASADLKKEQEQEFQHTTPANEDQVALDLASLPADNPPPYSPPSYEVAVQDHSGFNIRDEKNPSGLIRNSFDETGEPSWRIETPALPRRLRDATDILSKPIALPTVRSAQGSPYIRAYPLELAKVGITRETFLSFLDHVNRVVADNPPLVAVGLVGSVVGLVPEPTAQLAGTVIELAADTANVALAEGRTELVLRRANCDIFHPVGLQVRVAKLEAVAKIAGMPFLDGETGKLTSGLRVLAPLDGEMELHTLGVQRRRLRDLEEWLSPLDLEELPGVERPGSVMGKMQVKMSEFQRKMEEDELMKMRKKSLGKYTEAKQSAQERYERKMRDLDRRVEKAGQKVGKDGKKKQRTDEEMIQKEKDKDGEKKQKDSSKEEENDLKQEAGEISRGSSNSQATLDRSTTEDSITEKCARREEKERKKQEKRVEKEERRAEKEERRTVKEERRTEKEEKKAEERKRKEVERAERENRRREEKGKEIEKKVKRAEEKVERALTRAEEKRVAIREDYEKELKKRSEEYEKKDKEERSIKKINWLIITERNRMERSLMTGLSPGRADS</sequence>
<dbReference type="PANTHER" id="PTHR38887">
    <property type="entry name" value="CHROMOSOME 21, WHOLE GENOME SHOTGUN SEQUENCE"/>
    <property type="match status" value="1"/>
</dbReference>
<reference evidence="3" key="1">
    <citation type="submission" date="2019-06" db="EMBL/GenBank/DDBJ databases">
        <authorList>
            <person name="Broberg M."/>
        </authorList>
    </citation>
    <scope>NUCLEOTIDE SEQUENCE [LARGE SCALE GENOMIC DNA]</scope>
</reference>
<feature type="compositionally biased region" description="Basic and acidic residues" evidence="1">
    <location>
        <begin position="9"/>
        <end position="21"/>
    </location>
</feature>
<organism evidence="2 3">
    <name type="scientific">Clonostachys solani</name>
    <dbReference type="NCBI Taxonomy" id="160281"/>
    <lineage>
        <taxon>Eukaryota</taxon>
        <taxon>Fungi</taxon>
        <taxon>Dikarya</taxon>
        <taxon>Ascomycota</taxon>
        <taxon>Pezizomycotina</taxon>
        <taxon>Sordariomycetes</taxon>
        <taxon>Hypocreomycetidae</taxon>
        <taxon>Hypocreales</taxon>
        <taxon>Bionectriaceae</taxon>
        <taxon>Clonostachys</taxon>
    </lineage>
</organism>
<evidence type="ECO:0000313" key="3">
    <source>
        <dbReference type="Proteomes" id="UP000775872"/>
    </source>
</evidence>
<feature type="compositionally biased region" description="Polar residues" evidence="1">
    <location>
        <begin position="397"/>
        <end position="408"/>
    </location>
</feature>
<protein>
    <submittedName>
        <fullName evidence="2">Uncharacterized protein</fullName>
    </submittedName>
</protein>
<dbReference type="OrthoDB" id="3068835at2759"/>
<evidence type="ECO:0000256" key="1">
    <source>
        <dbReference type="SAM" id="MobiDB-lite"/>
    </source>
</evidence>
<reference evidence="2 3" key="2">
    <citation type="submission" date="2021-10" db="EMBL/GenBank/DDBJ databases">
        <authorList>
            <person name="Piombo E."/>
        </authorList>
    </citation>
    <scope>NUCLEOTIDE SEQUENCE [LARGE SCALE GENOMIC DNA]</scope>
</reference>
<comment type="caution">
    <text evidence="2">The sequence shown here is derived from an EMBL/GenBank/DDBJ whole genome shotgun (WGS) entry which is preliminary data.</text>
</comment>
<proteinExistence type="predicted"/>
<dbReference type="PANTHER" id="PTHR38887:SF1">
    <property type="entry name" value="RAS MODIFICATION PROTEIN ERF4"/>
    <property type="match status" value="1"/>
</dbReference>
<feature type="compositionally biased region" description="Basic and acidic residues" evidence="1">
    <location>
        <begin position="409"/>
        <end position="488"/>
    </location>
</feature>
<dbReference type="InterPro" id="IPR053221">
    <property type="entry name" value="Burnettramic_acid_biosynth"/>
</dbReference>
<accession>A0A9N9W5V2</accession>
<name>A0A9N9W5V2_9HYPO</name>
<evidence type="ECO:0000313" key="2">
    <source>
        <dbReference type="EMBL" id="CAH0043566.1"/>
    </source>
</evidence>
<dbReference type="Proteomes" id="UP000775872">
    <property type="component" value="Unassembled WGS sequence"/>
</dbReference>
<dbReference type="AlphaFoldDB" id="A0A9N9W5V2"/>
<feature type="region of interest" description="Disordered" evidence="1">
    <location>
        <begin position="1"/>
        <end position="49"/>
    </location>
</feature>
<dbReference type="EMBL" id="CABFOC020000003">
    <property type="protein sequence ID" value="CAH0043566.1"/>
    <property type="molecule type" value="Genomic_DNA"/>
</dbReference>
<feature type="region of interest" description="Disordered" evidence="1">
    <location>
        <begin position="315"/>
        <end position="488"/>
    </location>
</feature>